<dbReference type="SMART" id="SM00316">
    <property type="entry name" value="S1"/>
    <property type="match status" value="4"/>
</dbReference>
<evidence type="ECO:0000313" key="5">
    <source>
        <dbReference type="EMBL" id="HEV09508.1"/>
    </source>
</evidence>
<comment type="similarity">
    <text evidence="1">Belongs to the bacterial ribosomal protein bS1 family.</text>
</comment>
<feature type="domain" description="S1 motif" evidence="4">
    <location>
        <begin position="352"/>
        <end position="383"/>
    </location>
</feature>
<feature type="domain" description="S1 motif" evidence="4">
    <location>
        <begin position="185"/>
        <end position="252"/>
    </location>
</feature>
<gene>
    <name evidence="5" type="ORF">ENO34_03815</name>
</gene>
<dbReference type="EMBL" id="DSFC01000220">
    <property type="protein sequence ID" value="HEV09508.1"/>
    <property type="molecule type" value="Genomic_DNA"/>
</dbReference>
<dbReference type="SUPFAM" id="SSF50249">
    <property type="entry name" value="Nucleic acid-binding proteins"/>
    <property type="match status" value="5"/>
</dbReference>
<dbReference type="InterPro" id="IPR050437">
    <property type="entry name" value="Ribos_protein_bS1-like"/>
</dbReference>
<dbReference type="Gene3D" id="2.40.50.140">
    <property type="entry name" value="Nucleic acid-binding proteins"/>
    <property type="match status" value="5"/>
</dbReference>
<dbReference type="PROSITE" id="PS50126">
    <property type="entry name" value="S1"/>
    <property type="match status" value="5"/>
</dbReference>
<keyword evidence="2" id="KW-0689">Ribosomal protein</keyword>
<dbReference type="InterPro" id="IPR003029">
    <property type="entry name" value="S1_domain"/>
</dbReference>
<reference evidence="5" key="1">
    <citation type="journal article" date="2020" name="mSystems">
        <title>Genome- and Community-Level Interaction Insights into Carbon Utilization and Element Cycling Functions of Hydrothermarchaeota in Hydrothermal Sediment.</title>
        <authorList>
            <person name="Zhou Z."/>
            <person name="Liu Y."/>
            <person name="Xu W."/>
            <person name="Pan J."/>
            <person name="Luo Z.H."/>
            <person name="Li M."/>
        </authorList>
    </citation>
    <scope>NUCLEOTIDE SEQUENCE [LARGE SCALE GENOMIC DNA]</scope>
    <source>
        <strain evidence="5">SpSt-1257</strain>
    </source>
</reference>
<dbReference type="Pfam" id="PF00575">
    <property type="entry name" value="S1"/>
    <property type="match status" value="4"/>
</dbReference>
<dbReference type="InterPro" id="IPR012340">
    <property type="entry name" value="NA-bd_OB-fold"/>
</dbReference>
<dbReference type="GO" id="GO:0003735">
    <property type="term" value="F:structural constituent of ribosome"/>
    <property type="evidence" value="ECO:0007669"/>
    <property type="project" value="TreeGrafter"/>
</dbReference>
<dbReference type="PRINTS" id="PR00681">
    <property type="entry name" value="RIBOSOMALS1"/>
</dbReference>
<dbReference type="GO" id="GO:0006412">
    <property type="term" value="P:translation"/>
    <property type="evidence" value="ECO:0007669"/>
    <property type="project" value="TreeGrafter"/>
</dbReference>
<comment type="caution">
    <text evidence="5">The sequence shown here is derived from an EMBL/GenBank/DDBJ whole genome shotgun (WGS) entry which is preliminary data.</text>
</comment>
<dbReference type="GO" id="GO:0022627">
    <property type="term" value="C:cytosolic small ribosomal subunit"/>
    <property type="evidence" value="ECO:0007669"/>
    <property type="project" value="TreeGrafter"/>
</dbReference>
<keyword evidence="3" id="KW-0687">Ribonucleoprotein</keyword>
<evidence type="ECO:0000256" key="3">
    <source>
        <dbReference type="ARBA" id="ARBA00023274"/>
    </source>
</evidence>
<feature type="domain" description="S1 motif" evidence="4">
    <location>
        <begin position="267"/>
        <end position="335"/>
    </location>
</feature>
<dbReference type="GO" id="GO:0003729">
    <property type="term" value="F:mRNA binding"/>
    <property type="evidence" value="ECO:0007669"/>
    <property type="project" value="TreeGrafter"/>
</dbReference>
<dbReference type="PANTHER" id="PTHR10724">
    <property type="entry name" value="30S RIBOSOMAL PROTEIN S1"/>
    <property type="match status" value="1"/>
</dbReference>
<dbReference type="InterPro" id="IPR035104">
    <property type="entry name" value="Ribosomal_protein_S1-like"/>
</dbReference>
<feature type="domain" description="S1 motif" evidence="4">
    <location>
        <begin position="20"/>
        <end position="80"/>
    </location>
</feature>
<feature type="non-terminal residue" evidence="5">
    <location>
        <position position="383"/>
    </location>
</feature>
<dbReference type="PANTHER" id="PTHR10724:SF7">
    <property type="entry name" value="SMALL RIBOSOMAL SUBUNIT PROTEIN BS1C"/>
    <property type="match status" value="1"/>
</dbReference>
<proteinExistence type="inferred from homology"/>
<dbReference type="AlphaFoldDB" id="A0A831YE20"/>
<evidence type="ECO:0000259" key="4">
    <source>
        <dbReference type="PROSITE" id="PS50126"/>
    </source>
</evidence>
<feature type="domain" description="S1 motif" evidence="4">
    <location>
        <begin position="98"/>
        <end position="164"/>
    </location>
</feature>
<evidence type="ECO:0000256" key="2">
    <source>
        <dbReference type="ARBA" id="ARBA00022980"/>
    </source>
</evidence>
<name>A0A831YE20_9AQUI</name>
<sequence>MNDFEKMLEENTETGFYSKNQKIKGKVVKITDDKVFVDIGQKVEAVLQRNEAEDVKEGDEIEAVFTGKRDKDGYFILSRKGIISKEKLEKIKKAYENKEKVKATVLSKQDKGYTVLVEGFKGFMPMSESATKKDETLPEGFTFDAYIVKFEERGRFPNIVVSRKQVVEEEKEAEKEKILSLMKEGQKVKAKVVKVQENGAVFTIENVVYGFMPKSELSWDKSKKVEDVLKVGDEVEVVIKEIKDKKPILSLKLLEENPWDKLNLNVGDILEVKVVDINKGGIVVSLGSLEGFIPNSEISHFNYLTAKKKIKVGDIVKAKVFEIDKEKGKIKLSIKQTQENPIEKFLKENPIGSVVEAKVKDVKQKVAFVDLGDIEGLVKIQDA</sequence>
<protein>
    <submittedName>
        <fullName evidence="5">S1 RNA-binding domain-containing protein</fullName>
    </submittedName>
</protein>
<dbReference type="Proteomes" id="UP000885621">
    <property type="component" value="Unassembled WGS sequence"/>
</dbReference>
<organism evidence="5">
    <name type="scientific">Sulfurihydrogenibium azorense</name>
    <dbReference type="NCBI Taxonomy" id="309806"/>
    <lineage>
        <taxon>Bacteria</taxon>
        <taxon>Pseudomonadati</taxon>
        <taxon>Aquificota</taxon>
        <taxon>Aquificia</taxon>
        <taxon>Aquificales</taxon>
        <taxon>Hydrogenothermaceae</taxon>
        <taxon>Sulfurihydrogenibium</taxon>
    </lineage>
</organism>
<evidence type="ECO:0000256" key="1">
    <source>
        <dbReference type="ARBA" id="ARBA00006767"/>
    </source>
</evidence>
<accession>A0A831YE20</accession>